<dbReference type="SUPFAM" id="SSF111331">
    <property type="entry name" value="NAD kinase/diacylglycerol kinase-like"/>
    <property type="match status" value="1"/>
</dbReference>
<dbReference type="EMBL" id="JBHSCR010000001">
    <property type="protein sequence ID" value="MFC4346285.1"/>
    <property type="molecule type" value="Genomic_DNA"/>
</dbReference>
<sequence>MSERVAIIRNRFAGQGKSSLVDRIAEKLRRGGQHVRMLDTEFAGHATELATKIAATGEADVIVAAGGDGTIREVAEGAFGHKVPVGIIPAGSANVLARELGYMKGGHISARHVANALLSRDIVDLYPFEVTRAGRVQLGLCWIGAGFDAEVLRYVSPSLKEKIGRASFVPAILQALMGDSELPDIPWHMHKNKAGTCAWALLANIRRYAGPFTVTKMTDYNIHGLACLMSQGHGAWPRILDQLSIGFRRFDKRCDAWMLEGATLHLGDDQTPIQVDGDFLGFGAVEVTPKKHPLPFRAFVRR</sequence>
<name>A0ABV8U6G1_9PROT</name>
<dbReference type="Gene3D" id="2.60.200.40">
    <property type="match status" value="1"/>
</dbReference>
<dbReference type="InterPro" id="IPR016064">
    <property type="entry name" value="NAD/diacylglycerol_kinase_sf"/>
</dbReference>
<comment type="caution">
    <text evidence="2">The sequence shown here is derived from an EMBL/GenBank/DDBJ whole genome shotgun (WGS) entry which is preliminary data.</text>
</comment>
<feature type="domain" description="DAGKc" evidence="1">
    <location>
        <begin position="1"/>
        <end position="140"/>
    </location>
</feature>
<dbReference type="PANTHER" id="PTHR12358">
    <property type="entry name" value="SPHINGOSINE KINASE"/>
    <property type="match status" value="1"/>
</dbReference>
<dbReference type="InterPro" id="IPR050187">
    <property type="entry name" value="Lipid_Phosphate_FormReg"/>
</dbReference>
<keyword evidence="2" id="KW-0808">Transferase</keyword>
<dbReference type="PROSITE" id="PS50146">
    <property type="entry name" value="DAGK"/>
    <property type="match status" value="1"/>
</dbReference>
<keyword evidence="3" id="KW-1185">Reference proteome</keyword>
<dbReference type="Proteomes" id="UP001595776">
    <property type="component" value="Unassembled WGS sequence"/>
</dbReference>
<dbReference type="InterPro" id="IPR001206">
    <property type="entry name" value="Diacylglycerol_kinase_cat_dom"/>
</dbReference>
<dbReference type="InterPro" id="IPR017438">
    <property type="entry name" value="ATP-NAD_kinase_N"/>
</dbReference>
<proteinExistence type="predicted"/>
<accession>A0ABV8U6G1</accession>
<reference evidence="3" key="1">
    <citation type="journal article" date="2019" name="Int. J. Syst. Evol. Microbiol.">
        <title>The Global Catalogue of Microorganisms (GCM) 10K type strain sequencing project: providing services to taxonomists for standard genome sequencing and annotation.</title>
        <authorList>
            <consortium name="The Broad Institute Genomics Platform"/>
            <consortium name="The Broad Institute Genome Sequencing Center for Infectious Disease"/>
            <person name="Wu L."/>
            <person name="Ma J."/>
        </authorList>
    </citation>
    <scope>NUCLEOTIDE SEQUENCE [LARGE SCALE GENOMIC DNA]</scope>
    <source>
        <strain evidence="3">CGMCC 1.15304</strain>
    </source>
</reference>
<dbReference type="SMART" id="SM00046">
    <property type="entry name" value="DAGKc"/>
    <property type="match status" value="1"/>
</dbReference>
<keyword evidence="2" id="KW-0418">Kinase</keyword>
<evidence type="ECO:0000313" key="3">
    <source>
        <dbReference type="Proteomes" id="UP001595776"/>
    </source>
</evidence>
<dbReference type="Gene3D" id="3.40.50.10330">
    <property type="entry name" value="Probable inorganic polyphosphate/atp-NAD kinase, domain 1"/>
    <property type="match status" value="1"/>
</dbReference>
<dbReference type="GO" id="GO:0016301">
    <property type="term" value="F:kinase activity"/>
    <property type="evidence" value="ECO:0007669"/>
    <property type="project" value="UniProtKB-KW"/>
</dbReference>
<dbReference type="RefSeq" id="WP_068150514.1">
    <property type="nucleotide sequence ID" value="NZ_JBHSCR010000001.1"/>
</dbReference>
<dbReference type="Pfam" id="PF00781">
    <property type="entry name" value="DAGK_cat"/>
    <property type="match status" value="1"/>
</dbReference>
<organism evidence="2 3">
    <name type="scientific">Kordiimonas lipolytica</name>
    <dbReference type="NCBI Taxonomy" id="1662421"/>
    <lineage>
        <taxon>Bacteria</taxon>
        <taxon>Pseudomonadati</taxon>
        <taxon>Pseudomonadota</taxon>
        <taxon>Alphaproteobacteria</taxon>
        <taxon>Kordiimonadales</taxon>
        <taxon>Kordiimonadaceae</taxon>
        <taxon>Kordiimonas</taxon>
    </lineage>
</organism>
<gene>
    <name evidence="2" type="ORF">ACFO5Q_00310</name>
</gene>
<dbReference type="PANTHER" id="PTHR12358:SF106">
    <property type="entry name" value="LIPID KINASE YEGS"/>
    <property type="match status" value="1"/>
</dbReference>
<evidence type="ECO:0000259" key="1">
    <source>
        <dbReference type="PROSITE" id="PS50146"/>
    </source>
</evidence>
<protein>
    <submittedName>
        <fullName evidence="2">Diacylglycerol/lipid kinase family protein</fullName>
        <ecNumber evidence="2">2.7.1.-</ecNumber>
    </submittedName>
</protein>
<evidence type="ECO:0000313" key="2">
    <source>
        <dbReference type="EMBL" id="MFC4346285.1"/>
    </source>
</evidence>
<dbReference type="EC" id="2.7.1.-" evidence="2"/>